<reference evidence="1 2" key="1">
    <citation type="submission" date="2019-11" db="EMBL/GenBank/DDBJ databases">
        <title>Bacillus lacus genome.</title>
        <authorList>
            <person name="Allen C.J."/>
            <person name="Newman J.D."/>
        </authorList>
    </citation>
    <scope>NUCLEOTIDE SEQUENCE [LARGE SCALE GENOMIC DNA]</scope>
    <source>
        <strain evidence="1 2">KCTC 33946</strain>
    </source>
</reference>
<proteinExistence type="predicted"/>
<protein>
    <submittedName>
        <fullName evidence="1">Uncharacterized protein</fullName>
    </submittedName>
</protein>
<keyword evidence="2" id="KW-1185">Reference proteome</keyword>
<sequence>MKEAGAIVVICLLLLFGFFFKDQQEITAVIFKDHASKKLLEEVLSDGVITDEEALLLISSYLERQGKSEIGVFYQTETITHYLCEAKWSEAIVGSGRVYQSSILSVDKETGKVKMR</sequence>
<dbReference type="RefSeq" id="WP_154309550.1">
    <property type="nucleotide sequence ID" value="NZ_WKKI01000060.1"/>
</dbReference>
<name>A0A7X2J2U1_9BACI</name>
<accession>A0A7X2J2U1</accession>
<gene>
    <name evidence="1" type="ORF">GJU40_18395</name>
</gene>
<dbReference type="AlphaFoldDB" id="A0A7X2J2U1"/>
<comment type="caution">
    <text evidence="1">The sequence shown here is derived from an EMBL/GenBank/DDBJ whole genome shotgun (WGS) entry which is preliminary data.</text>
</comment>
<organism evidence="1 2">
    <name type="scientific">Metabacillus lacus</name>
    <dbReference type="NCBI Taxonomy" id="1983721"/>
    <lineage>
        <taxon>Bacteria</taxon>
        <taxon>Bacillati</taxon>
        <taxon>Bacillota</taxon>
        <taxon>Bacilli</taxon>
        <taxon>Bacillales</taxon>
        <taxon>Bacillaceae</taxon>
        <taxon>Metabacillus</taxon>
    </lineage>
</organism>
<dbReference type="Proteomes" id="UP000448867">
    <property type="component" value="Unassembled WGS sequence"/>
</dbReference>
<evidence type="ECO:0000313" key="2">
    <source>
        <dbReference type="Proteomes" id="UP000448867"/>
    </source>
</evidence>
<evidence type="ECO:0000313" key="1">
    <source>
        <dbReference type="EMBL" id="MRX74097.1"/>
    </source>
</evidence>
<dbReference type="EMBL" id="WKKI01000060">
    <property type="protein sequence ID" value="MRX74097.1"/>
    <property type="molecule type" value="Genomic_DNA"/>
</dbReference>